<feature type="non-terminal residue" evidence="1">
    <location>
        <position position="1"/>
    </location>
</feature>
<dbReference type="EMBL" id="BKCJ011703797">
    <property type="protein sequence ID" value="GFD47638.1"/>
    <property type="molecule type" value="Genomic_DNA"/>
</dbReference>
<protein>
    <submittedName>
        <fullName evidence="1">Uncharacterized protein</fullName>
    </submittedName>
</protein>
<proteinExistence type="predicted"/>
<sequence length="40" mass="4790">WKGATTKKFRELRRKLRAHIGHGLRTRMELYEIESPVVPQ</sequence>
<name>A0A699WPG3_TANCI</name>
<organism evidence="1">
    <name type="scientific">Tanacetum cinerariifolium</name>
    <name type="common">Dalmatian daisy</name>
    <name type="synonym">Chrysanthemum cinerariifolium</name>
    <dbReference type="NCBI Taxonomy" id="118510"/>
    <lineage>
        <taxon>Eukaryota</taxon>
        <taxon>Viridiplantae</taxon>
        <taxon>Streptophyta</taxon>
        <taxon>Embryophyta</taxon>
        <taxon>Tracheophyta</taxon>
        <taxon>Spermatophyta</taxon>
        <taxon>Magnoliopsida</taxon>
        <taxon>eudicotyledons</taxon>
        <taxon>Gunneridae</taxon>
        <taxon>Pentapetalae</taxon>
        <taxon>asterids</taxon>
        <taxon>campanulids</taxon>
        <taxon>Asterales</taxon>
        <taxon>Asteraceae</taxon>
        <taxon>Asteroideae</taxon>
        <taxon>Anthemideae</taxon>
        <taxon>Anthemidinae</taxon>
        <taxon>Tanacetum</taxon>
    </lineage>
</organism>
<accession>A0A699WPG3</accession>
<reference evidence="1" key="1">
    <citation type="journal article" date="2019" name="Sci. Rep.">
        <title>Draft genome of Tanacetum cinerariifolium, the natural source of mosquito coil.</title>
        <authorList>
            <person name="Yamashiro T."/>
            <person name="Shiraishi A."/>
            <person name="Satake H."/>
            <person name="Nakayama K."/>
        </authorList>
    </citation>
    <scope>NUCLEOTIDE SEQUENCE</scope>
</reference>
<dbReference type="AlphaFoldDB" id="A0A699WPG3"/>
<comment type="caution">
    <text evidence="1">The sequence shown here is derived from an EMBL/GenBank/DDBJ whole genome shotgun (WGS) entry which is preliminary data.</text>
</comment>
<evidence type="ECO:0000313" key="1">
    <source>
        <dbReference type="EMBL" id="GFD47638.1"/>
    </source>
</evidence>
<gene>
    <name evidence="1" type="ORF">Tci_919607</name>
</gene>